<dbReference type="InterPro" id="IPR023214">
    <property type="entry name" value="HAD_sf"/>
</dbReference>
<dbReference type="InterPro" id="IPR041492">
    <property type="entry name" value="HAD_2"/>
</dbReference>
<dbReference type="InterPro" id="IPR023198">
    <property type="entry name" value="PGP-like_dom2"/>
</dbReference>
<evidence type="ECO:0000256" key="3">
    <source>
        <dbReference type="ARBA" id="ARBA00022723"/>
    </source>
</evidence>
<evidence type="ECO:0000256" key="5">
    <source>
        <dbReference type="ARBA" id="ARBA00023277"/>
    </source>
</evidence>
<dbReference type="SFLD" id="SFLDG01129">
    <property type="entry name" value="C1.5:_HAD__Beta-PGM__Phosphata"/>
    <property type="match status" value="1"/>
</dbReference>
<dbReference type="Pfam" id="PF13419">
    <property type="entry name" value="HAD_2"/>
    <property type="match status" value="1"/>
</dbReference>
<evidence type="ECO:0000313" key="6">
    <source>
        <dbReference type="EMBL" id="MBF5059742.1"/>
    </source>
</evidence>
<dbReference type="RefSeq" id="WP_194848051.1">
    <property type="nucleotide sequence ID" value="NZ_JAAEJV010000038.1"/>
</dbReference>
<reference evidence="6 7" key="1">
    <citation type="submission" date="2020-01" db="EMBL/GenBank/DDBJ databases">
        <title>Draft genome sequence of Cand. Neptunochlamydia vexilliferae K9.</title>
        <authorList>
            <person name="Schulz F."/>
            <person name="Koestlbacher S."/>
            <person name="Wascher F."/>
            <person name="Pizzetti I."/>
            <person name="Horn M."/>
        </authorList>
    </citation>
    <scope>NUCLEOTIDE SEQUENCE [LARGE SCALE GENOMIC DNA]</scope>
    <source>
        <strain evidence="6 7">K9</strain>
    </source>
</reference>
<evidence type="ECO:0000256" key="1">
    <source>
        <dbReference type="ARBA" id="ARBA00001946"/>
    </source>
</evidence>
<gene>
    <name evidence="6" type="ORF">NEPTK9_001258</name>
</gene>
<keyword evidence="4" id="KW-0460">Magnesium</keyword>
<dbReference type="Proteomes" id="UP001194714">
    <property type="component" value="Unassembled WGS sequence"/>
</dbReference>
<sequence>MSWILDYSPIFFDFDGLLVNTEHLHFQAYQKMLESHGVDFPWDFPSFAAVAHKSSEGLRLMIAAHAPALVEKEGWDALYEQKKGEYAKLLEKGSLEMMPGAETILEKVQEANIPHAVVTNSTRRQTEMIRQNLPILNIIPHWITREDYAEPKPAPDAYLKAIEILGKSEKMLGFEDALRGIRALERARITPVLICPPDHPQMGNVNPDLHYYSSFLEILGETKF</sequence>
<dbReference type="PANTHER" id="PTHR46193">
    <property type="entry name" value="6-PHOSPHOGLUCONATE PHOSPHATASE"/>
    <property type="match status" value="1"/>
</dbReference>
<comment type="similarity">
    <text evidence="2">Belongs to the HAD-like hydrolase superfamily. CbbY/CbbZ/Gph/YieH family.</text>
</comment>
<dbReference type="SUPFAM" id="SSF56784">
    <property type="entry name" value="HAD-like"/>
    <property type="match status" value="1"/>
</dbReference>
<comment type="caution">
    <text evidence="6">The sequence shown here is derived from an EMBL/GenBank/DDBJ whole genome shotgun (WGS) entry which is preliminary data.</text>
</comment>
<comment type="cofactor">
    <cofactor evidence="1">
        <name>Mg(2+)</name>
        <dbReference type="ChEBI" id="CHEBI:18420"/>
    </cofactor>
</comment>
<dbReference type="InterPro" id="IPR036412">
    <property type="entry name" value="HAD-like_sf"/>
</dbReference>
<evidence type="ECO:0008006" key="8">
    <source>
        <dbReference type="Google" id="ProtNLM"/>
    </source>
</evidence>
<evidence type="ECO:0000256" key="2">
    <source>
        <dbReference type="ARBA" id="ARBA00006171"/>
    </source>
</evidence>
<dbReference type="CDD" id="cd07505">
    <property type="entry name" value="HAD_BPGM-like"/>
    <property type="match status" value="1"/>
</dbReference>
<dbReference type="SFLD" id="SFLDS00003">
    <property type="entry name" value="Haloacid_Dehalogenase"/>
    <property type="match status" value="1"/>
</dbReference>
<proteinExistence type="inferred from homology"/>
<protein>
    <recommendedName>
        <fullName evidence="8">Beta-phosphoglucomutase</fullName>
    </recommendedName>
</protein>
<dbReference type="InterPro" id="IPR006439">
    <property type="entry name" value="HAD-SF_hydro_IA"/>
</dbReference>
<accession>A0ABS0B054</accession>
<dbReference type="NCBIfam" id="TIGR01509">
    <property type="entry name" value="HAD-SF-IA-v3"/>
    <property type="match status" value="1"/>
</dbReference>
<dbReference type="InterPro" id="IPR051600">
    <property type="entry name" value="Beta-PGM-like"/>
</dbReference>
<keyword evidence="7" id="KW-1185">Reference proteome</keyword>
<dbReference type="Gene3D" id="3.40.50.1000">
    <property type="entry name" value="HAD superfamily/HAD-like"/>
    <property type="match status" value="1"/>
</dbReference>
<dbReference type="EMBL" id="JAAEJV010000038">
    <property type="protein sequence ID" value="MBF5059742.1"/>
    <property type="molecule type" value="Genomic_DNA"/>
</dbReference>
<dbReference type="PANTHER" id="PTHR46193:SF18">
    <property type="entry name" value="HEXITOL PHOSPHATASE B"/>
    <property type="match status" value="1"/>
</dbReference>
<evidence type="ECO:0000313" key="7">
    <source>
        <dbReference type="Proteomes" id="UP001194714"/>
    </source>
</evidence>
<dbReference type="Gene3D" id="1.10.150.240">
    <property type="entry name" value="Putative phosphatase, domain 2"/>
    <property type="match status" value="1"/>
</dbReference>
<name>A0ABS0B054_9BACT</name>
<keyword evidence="5" id="KW-0119">Carbohydrate metabolism</keyword>
<evidence type="ECO:0000256" key="4">
    <source>
        <dbReference type="ARBA" id="ARBA00022842"/>
    </source>
</evidence>
<keyword evidence="3" id="KW-0479">Metal-binding</keyword>
<organism evidence="6 7">
    <name type="scientific">Candidatus Neptunichlamydia vexilliferae</name>
    <dbReference type="NCBI Taxonomy" id="1651774"/>
    <lineage>
        <taxon>Bacteria</taxon>
        <taxon>Pseudomonadati</taxon>
        <taxon>Chlamydiota</taxon>
        <taxon>Chlamydiia</taxon>
        <taxon>Parachlamydiales</taxon>
        <taxon>Simkaniaceae</taxon>
        <taxon>Candidatus Neptunichlamydia</taxon>
    </lineage>
</organism>